<dbReference type="CDD" id="cd00085">
    <property type="entry name" value="HNHc"/>
    <property type="match status" value="1"/>
</dbReference>
<reference evidence="2 3" key="1">
    <citation type="submission" date="2019-06" db="EMBL/GenBank/DDBJ databases">
        <title>Sequencing the genomes of 1000 actinobacteria strains.</title>
        <authorList>
            <person name="Klenk H.-P."/>
        </authorList>
    </citation>
    <scope>NUCLEOTIDE SEQUENCE [LARGE SCALE GENOMIC DNA]</scope>
    <source>
        <strain evidence="2 3">DSM 24617</strain>
    </source>
</reference>
<dbReference type="EMBL" id="VFOK01000001">
    <property type="protein sequence ID" value="TQL33204.1"/>
    <property type="molecule type" value="Genomic_DNA"/>
</dbReference>
<dbReference type="InterPro" id="IPR003615">
    <property type="entry name" value="HNH_nuc"/>
</dbReference>
<feature type="compositionally biased region" description="Basic and acidic residues" evidence="1">
    <location>
        <begin position="455"/>
        <end position="475"/>
    </location>
</feature>
<dbReference type="OrthoDB" id="3261064at2"/>
<proteinExistence type="predicted"/>
<comment type="caution">
    <text evidence="2">The sequence shown here is derived from an EMBL/GenBank/DDBJ whole genome shotgun (WGS) entry which is preliminary data.</text>
</comment>
<accession>A0A542XBQ0</accession>
<feature type="region of interest" description="Disordered" evidence="1">
    <location>
        <begin position="452"/>
        <end position="475"/>
    </location>
</feature>
<sequence length="789" mass="83745">MSSAHPATHAGHPGNGPVAAHLATARDALEAAYAQIRNSTEPAPGPGEVLAQIRDTQTLIDLTEAIQTHRLAQHAGTITHYDPHTDGGVTTGSTDPGGDVAAGADVEALQEQGRLGAMLPLGDGRPAAGHRAARGRLGDLTDRAVSDVAALLQWGPRTAARRMREAVDAVCLTPVLVDELADGTIDRARVAAVTDALIDVAEPDQAWAGAQLEHAMLTGARGGIGSWTATTTRKRAAAAVAEIDAGVTARSRERRIRQAEGVWFAPGKVRGTTDLKATLRTEQAAQIKTAIEKLAWAYRTQHQQQPADGTPEEERQLARAVPDQAGTERLDQEQLGQAQPREERPGEEQPREEQPGEEQPVGVVDQAAHQAREGAQRQAPSLAQCRTQALSDLLLANAQVQADCTFLIPVRAPEDHAALRAWEDLGPAMQATGMSLALRPTQEVIIDPDSFTTWLEHHPPPPDHPDPERRDQDEDRAGHLEPFEARPTCCDLETRPPDHDLEAPHEDDIVAPEDEPLVIEIPPDWPAGPDGTPADLGPLLQAARDAQAATVATGAAHVGNGSSEADGSGALDSSDALPPWVPPGRRVRPDPWLEAVTGTIDNLSLLNHLLRPGRPALDGAADDSSGDTAGNPRGGPGHPWAPGHPGDITVDGVGVIPADLVPGLLDAVGHTAGRALLSETTGTLREHTTHAYRPTAGIAAFVGLRDRTCRFPGCTRPAEYADNDHVDPYGRPRHGKTTPTNLARLCRSHHLAKHSGAWTVTISPDGVMTWTNLAGHTLITYPDHDPPPF</sequence>
<keyword evidence="3" id="KW-1185">Reference proteome</keyword>
<evidence type="ECO:0008006" key="4">
    <source>
        <dbReference type="Google" id="ProtNLM"/>
    </source>
</evidence>
<feature type="region of interest" description="Disordered" evidence="1">
    <location>
        <begin position="616"/>
        <end position="648"/>
    </location>
</feature>
<dbReference type="RefSeq" id="WP_142005248.1">
    <property type="nucleotide sequence ID" value="NZ_CAJTBP010000001.1"/>
</dbReference>
<gene>
    <name evidence="2" type="ORF">FB554_1340</name>
</gene>
<evidence type="ECO:0000313" key="2">
    <source>
        <dbReference type="EMBL" id="TQL33204.1"/>
    </source>
</evidence>
<protein>
    <recommendedName>
        <fullName evidence="4">HNH nuclease domain-containing protein</fullName>
    </recommendedName>
</protein>
<organism evidence="2 3">
    <name type="scientific">Barrientosiimonas humi</name>
    <dbReference type="NCBI Taxonomy" id="999931"/>
    <lineage>
        <taxon>Bacteria</taxon>
        <taxon>Bacillati</taxon>
        <taxon>Actinomycetota</taxon>
        <taxon>Actinomycetes</taxon>
        <taxon>Micrococcales</taxon>
        <taxon>Dermacoccaceae</taxon>
        <taxon>Barrientosiimonas</taxon>
    </lineage>
</organism>
<feature type="region of interest" description="Disordered" evidence="1">
    <location>
        <begin position="300"/>
        <end position="363"/>
    </location>
</feature>
<evidence type="ECO:0000313" key="3">
    <source>
        <dbReference type="Proteomes" id="UP000318336"/>
    </source>
</evidence>
<feature type="compositionally biased region" description="Basic and acidic residues" evidence="1">
    <location>
        <begin position="340"/>
        <end position="354"/>
    </location>
</feature>
<dbReference type="AlphaFoldDB" id="A0A542XBQ0"/>
<evidence type="ECO:0000256" key="1">
    <source>
        <dbReference type="SAM" id="MobiDB-lite"/>
    </source>
</evidence>
<name>A0A542XBQ0_9MICO</name>
<dbReference type="Proteomes" id="UP000318336">
    <property type="component" value="Unassembled WGS sequence"/>
</dbReference>